<feature type="signal peptide" evidence="1">
    <location>
        <begin position="1"/>
        <end position="20"/>
    </location>
</feature>
<proteinExistence type="predicted"/>
<dbReference type="EMBL" id="JBHUMQ010000026">
    <property type="protein sequence ID" value="MFD2694397.1"/>
    <property type="molecule type" value="Genomic_DNA"/>
</dbReference>
<protein>
    <submittedName>
        <fullName evidence="2">Uncharacterized protein</fullName>
    </submittedName>
</protein>
<name>A0ABW5S5F2_9BACL</name>
<feature type="chain" id="PRO_5047148603" evidence="1">
    <location>
        <begin position="21"/>
        <end position="182"/>
    </location>
</feature>
<comment type="caution">
    <text evidence="2">The sequence shown here is derived from an EMBL/GenBank/DDBJ whole genome shotgun (WGS) entry which is preliminary data.</text>
</comment>
<reference evidence="3" key="1">
    <citation type="journal article" date="2019" name="Int. J. Syst. Evol. Microbiol.">
        <title>The Global Catalogue of Microorganisms (GCM) 10K type strain sequencing project: providing services to taxonomists for standard genome sequencing and annotation.</title>
        <authorList>
            <consortium name="The Broad Institute Genomics Platform"/>
            <consortium name="The Broad Institute Genome Sequencing Center for Infectious Disease"/>
            <person name="Wu L."/>
            <person name="Ma J."/>
        </authorList>
    </citation>
    <scope>NUCLEOTIDE SEQUENCE [LARGE SCALE GENOMIC DNA]</scope>
    <source>
        <strain evidence="3">TISTR 2466</strain>
    </source>
</reference>
<accession>A0ABW5S5F2</accession>
<dbReference type="Proteomes" id="UP001597399">
    <property type="component" value="Unassembled WGS sequence"/>
</dbReference>
<evidence type="ECO:0000256" key="1">
    <source>
        <dbReference type="SAM" id="SignalP"/>
    </source>
</evidence>
<dbReference type="RefSeq" id="WP_253057936.1">
    <property type="nucleotide sequence ID" value="NZ_JAMXWM010000001.1"/>
</dbReference>
<sequence length="182" mass="20163">MIKSVVIAMCLFLLPFSAPAAESRSDDSAAPGTESGTLFIGMDGQFKRFPVHVHGTLTPEKQIQEIARLTGWNLSLAEPVSVGRLGMTVVFSDQASFFKWPLHDQKAEFAVPDLKALTYTILDSVRHTLQYNDFYHPEETDISKLDIYFGLSDDRPFEVPAAGIKLPLDQPYPGSSKLQTTN</sequence>
<evidence type="ECO:0000313" key="3">
    <source>
        <dbReference type="Proteomes" id="UP001597399"/>
    </source>
</evidence>
<keyword evidence="1" id="KW-0732">Signal</keyword>
<keyword evidence="3" id="KW-1185">Reference proteome</keyword>
<gene>
    <name evidence="2" type="ORF">ACFSUE_12285</name>
</gene>
<organism evidence="2 3">
    <name type="scientific">Sporolactobacillus shoreicorticis</name>
    <dbReference type="NCBI Taxonomy" id="1923877"/>
    <lineage>
        <taxon>Bacteria</taxon>
        <taxon>Bacillati</taxon>
        <taxon>Bacillota</taxon>
        <taxon>Bacilli</taxon>
        <taxon>Bacillales</taxon>
        <taxon>Sporolactobacillaceae</taxon>
        <taxon>Sporolactobacillus</taxon>
    </lineage>
</organism>
<evidence type="ECO:0000313" key="2">
    <source>
        <dbReference type="EMBL" id="MFD2694397.1"/>
    </source>
</evidence>